<evidence type="ECO:0000313" key="3">
    <source>
        <dbReference type="EMBL" id="NDV86670.1"/>
    </source>
</evidence>
<dbReference type="AlphaFoldDB" id="A0A6L9MGL0"/>
<dbReference type="Proteomes" id="UP000476332">
    <property type="component" value="Unassembled WGS sequence"/>
</dbReference>
<accession>A0A6L9MGL0</accession>
<sequence>MRTMLIPAAIVFMTGSAFAQAIDVPAGTYVSDPLHTNVLWKVDHFGLSTYIGRFTDISATLELDPADVTQSSLTATIDPASVDTNYPADDKDFDAEIASDMFLNAAAFPEATFVSTQIEVTGDNTGVVTGDLTLLGQTHEETIDVTFNTALNPHPMTEQPAIGFSGTMTIDRTKYGIEELVGPVGSEVTLEIETEFVPQS</sequence>
<comment type="caution">
    <text evidence="3">The sequence shown here is derived from an EMBL/GenBank/DDBJ whole genome shotgun (WGS) entry which is preliminary data.</text>
</comment>
<dbReference type="PANTHER" id="PTHR34406:SF1">
    <property type="entry name" value="PROTEIN YCEI"/>
    <property type="match status" value="1"/>
</dbReference>
<evidence type="ECO:0000259" key="2">
    <source>
        <dbReference type="SMART" id="SM00867"/>
    </source>
</evidence>
<evidence type="ECO:0000256" key="1">
    <source>
        <dbReference type="SAM" id="SignalP"/>
    </source>
</evidence>
<dbReference type="Pfam" id="PF04264">
    <property type="entry name" value="YceI"/>
    <property type="match status" value="1"/>
</dbReference>
<keyword evidence="1" id="KW-0732">Signal</keyword>
<dbReference type="InterPro" id="IPR007372">
    <property type="entry name" value="Lipid/polyisoprenoid-bd_YceI"/>
</dbReference>
<dbReference type="RefSeq" id="WP_163043422.1">
    <property type="nucleotide sequence ID" value="NZ_JAAAMJ010000004.1"/>
</dbReference>
<dbReference type="PANTHER" id="PTHR34406">
    <property type="entry name" value="PROTEIN YCEI"/>
    <property type="match status" value="1"/>
</dbReference>
<name>A0A6L9MGL0_9HYPH</name>
<feature type="chain" id="PRO_5026745635" evidence="1">
    <location>
        <begin position="20"/>
        <end position="200"/>
    </location>
</feature>
<dbReference type="EMBL" id="JAAAMJ010000004">
    <property type="protein sequence ID" value="NDV86670.1"/>
    <property type="molecule type" value="Genomic_DNA"/>
</dbReference>
<keyword evidence="4" id="KW-1185">Reference proteome</keyword>
<organism evidence="3 4">
    <name type="scientific">Aurantimonas aggregata</name>
    <dbReference type="NCBI Taxonomy" id="2047720"/>
    <lineage>
        <taxon>Bacteria</taxon>
        <taxon>Pseudomonadati</taxon>
        <taxon>Pseudomonadota</taxon>
        <taxon>Alphaproteobacteria</taxon>
        <taxon>Hyphomicrobiales</taxon>
        <taxon>Aurantimonadaceae</taxon>
        <taxon>Aurantimonas</taxon>
    </lineage>
</organism>
<reference evidence="3 4" key="1">
    <citation type="submission" date="2020-01" db="EMBL/GenBank/DDBJ databases">
        <title>Genomes of bacteria type strains.</title>
        <authorList>
            <person name="Chen J."/>
            <person name="Zhu S."/>
            <person name="Chen J."/>
        </authorList>
    </citation>
    <scope>NUCLEOTIDE SEQUENCE [LARGE SCALE GENOMIC DNA]</scope>
    <source>
        <strain evidence="3 4">KCTC 52919</strain>
    </source>
</reference>
<dbReference type="InterPro" id="IPR036761">
    <property type="entry name" value="TTHA0802/YceI-like_sf"/>
</dbReference>
<protein>
    <submittedName>
        <fullName evidence="3">Polyisoprenoid-binding protein</fullName>
    </submittedName>
</protein>
<dbReference type="SMART" id="SM00867">
    <property type="entry name" value="YceI"/>
    <property type="match status" value="1"/>
</dbReference>
<dbReference type="SUPFAM" id="SSF101874">
    <property type="entry name" value="YceI-like"/>
    <property type="match status" value="1"/>
</dbReference>
<evidence type="ECO:0000313" key="4">
    <source>
        <dbReference type="Proteomes" id="UP000476332"/>
    </source>
</evidence>
<gene>
    <name evidence="3" type="ORF">GTW51_08145</name>
</gene>
<proteinExistence type="predicted"/>
<feature type="signal peptide" evidence="1">
    <location>
        <begin position="1"/>
        <end position="19"/>
    </location>
</feature>
<feature type="domain" description="Lipid/polyisoprenoid-binding YceI-like" evidence="2">
    <location>
        <begin position="28"/>
        <end position="197"/>
    </location>
</feature>
<dbReference type="Gene3D" id="2.40.128.110">
    <property type="entry name" value="Lipid/polyisoprenoid-binding, YceI-like"/>
    <property type="match status" value="1"/>
</dbReference>